<evidence type="ECO:0000313" key="10">
    <source>
        <dbReference type="Proteomes" id="UP000199629"/>
    </source>
</evidence>
<dbReference type="PANTHER" id="PTHR43163">
    <property type="entry name" value="DIPEPTIDE TRANSPORT SYSTEM PERMEASE PROTEIN DPPB-RELATED"/>
    <property type="match status" value="1"/>
</dbReference>
<evidence type="ECO:0000256" key="1">
    <source>
        <dbReference type="ARBA" id="ARBA00004651"/>
    </source>
</evidence>
<dbReference type="Proteomes" id="UP000199629">
    <property type="component" value="Unassembled WGS sequence"/>
</dbReference>
<name>A0A1C4TW58_9ACTN</name>
<evidence type="ECO:0000256" key="7">
    <source>
        <dbReference type="RuleBase" id="RU363032"/>
    </source>
</evidence>
<proteinExistence type="inferred from homology"/>
<feature type="transmembrane region" description="Helical" evidence="7">
    <location>
        <begin position="179"/>
        <end position="197"/>
    </location>
</feature>
<dbReference type="GO" id="GO:0005886">
    <property type="term" value="C:plasma membrane"/>
    <property type="evidence" value="ECO:0007669"/>
    <property type="project" value="UniProtKB-SubCell"/>
</dbReference>
<keyword evidence="10" id="KW-1185">Reference proteome</keyword>
<dbReference type="InterPro" id="IPR000515">
    <property type="entry name" value="MetI-like"/>
</dbReference>
<keyword evidence="4 7" id="KW-0812">Transmembrane</keyword>
<keyword evidence="2 7" id="KW-0813">Transport</keyword>
<feature type="transmembrane region" description="Helical" evidence="7">
    <location>
        <begin position="12"/>
        <end position="30"/>
    </location>
</feature>
<dbReference type="EMBL" id="FMCS01000001">
    <property type="protein sequence ID" value="SCE63599.1"/>
    <property type="molecule type" value="Genomic_DNA"/>
</dbReference>
<dbReference type="AlphaFoldDB" id="A0A1C4TW58"/>
<organism evidence="9 10">
    <name type="scientific">Micromonospora chaiyaphumensis</name>
    <dbReference type="NCBI Taxonomy" id="307119"/>
    <lineage>
        <taxon>Bacteria</taxon>
        <taxon>Bacillati</taxon>
        <taxon>Actinomycetota</taxon>
        <taxon>Actinomycetes</taxon>
        <taxon>Micromonosporales</taxon>
        <taxon>Micromonosporaceae</taxon>
        <taxon>Micromonospora</taxon>
    </lineage>
</organism>
<dbReference type="InterPro" id="IPR045621">
    <property type="entry name" value="BPD_transp_1_N"/>
</dbReference>
<keyword evidence="3" id="KW-1003">Cell membrane</keyword>
<evidence type="ECO:0000313" key="9">
    <source>
        <dbReference type="EMBL" id="SCE63599.1"/>
    </source>
</evidence>
<sequence>MVRYLITRLGQALVVVVLVTVIAFLILHLLPGGAARATLGKEATLEQLAAFNHDMGYDRPWIQQYGMYVQRLLRGDLGYSYQLNQSVVEAISQRLPKTMVLSLLSTVLAIVLAIPLGVIQAVRRNRWPDYAITSLSLLAYATPIFFMGLMMIILFSQVWPILPPEAPQGFTVAEVLADPAGLVLPTITLAIVTIAVYSRYVRSAMVDNLNENYVRTARSKGLSERRVVLRHTLRNGLFPVIALLGMYLPALFSGALVVESLFNFPGMGQLFWQAALKRDFPILLGVTVIISIATVVGALVADLLYAAVDPRVRLQRSAS</sequence>
<reference evidence="10" key="1">
    <citation type="submission" date="2016-06" db="EMBL/GenBank/DDBJ databases">
        <authorList>
            <person name="Varghese N."/>
            <person name="Submissions Spin"/>
        </authorList>
    </citation>
    <scope>NUCLEOTIDE SEQUENCE [LARGE SCALE GENOMIC DNA]</scope>
    <source>
        <strain evidence="10">DSM 45246</strain>
    </source>
</reference>
<evidence type="ECO:0000256" key="4">
    <source>
        <dbReference type="ARBA" id="ARBA00022692"/>
    </source>
</evidence>
<comment type="subcellular location">
    <subcellularLocation>
        <location evidence="1 7">Cell membrane</location>
        <topology evidence="1 7">Multi-pass membrane protein</topology>
    </subcellularLocation>
</comment>
<dbReference type="RefSeq" id="WP_091257715.1">
    <property type="nucleotide sequence ID" value="NZ_FMCS01000001.1"/>
</dbReference>
<dbReference type="GO" id="GO:0055085">
    <property type="term" value="P:transmembrane transport"/>
    <property type="evidence" value="ECO:0007669"/>
    <property type="project" value="InterPro"/>
</dbReference>
<evidence type="ECO:0000256" key="3">
    <source>
        <dbReference type="ARBA" id="ARBA00022475"/>
    </source>
</evidence>
<accession>A0A1C4TW58</accession>
<keyword evidence="6 7" id="KW-0472">Membrane</keyword>
<dbReference type="CDD" id="cd06261">
    <property type="entry name" value="TM_PBP2"/>
    <property type="match status" value="1"/>
</dbReference>
<dbReference type="Gene3D" id="1.10.3720.10">
    <property type="entry name" value="MetI-like"/>
    <property type="match status" value="1"/>
</dbReference>
<evidence type="ECO:0000256" key="6">
    <source>
        <dbReference type="ARBA" id="ARBA00023136"/>
    </source>
</evidence>
<dbReference type="PROSITE" id="PS50928">
    <property type="entry name" value="ABC_TM1"/>
    <property type="match status" value="1"/>
</dbReference>
<evidence type="ECO:0000256" key="5">
    <source>
        <dbReference type="ARBA" id="ARBA00022989"/>
    </source>
</evidence>
<dbReference type="SUPFAM" id="SSF161098">
    <property type="entry name" value="MetI-like"/>
    <property type="match status" value="1"/>
</dbReference>
<comment type="similarity">
    <text evidence="7">Belongs to the binding-protein-dependent transport system permease family.</text>
</comment>
<feature type="transmembrane region" description="Helical" evidence="7">
    <location>
        <begin position="236"/>
        <end position="262"/>
    </location>
</feature>
<feature type="transmembrane region" description="Helical" evidence="7">
    <location>
        <begin position="282"/>
        <end position="308"/>
    </location>
</feature>
<keyword evidence="5 7" id="KW-1133">Transmembrane helix</keyword>
<evidence type="ECO:0000259" key="8">
    <source>
        <dbReference type="PROSITE" id="PS50928"/>
    </source>
</evidence>
<gene>
    <name evidence="9" type="ORF">GA0070214_10124</name>
</gene>
<feature type="transmembrane region" description="Helical" evidence="7">
    <location>
        <begin position="131"/>
        <end position="159"/>
    </location>
</feature>
<dbReference type="Pfam" id="PF00528">
    <property type="entry name" value="BPD_transp_1"/>
    <property type="match status" value="1"/>
</dbReference>
<protein>
    <submittedName>
        <fullName evidence="9">Peptide/nickel transport system permease protein</fullName>
    </submittedName>
</protein>
<feature type="domain" description="ABC transmembrane type-1" evidence="8">
    <location>
        <begin position="95"/>
        <end position="301"/>
    </location>
</feature>
<dbReference type="InterPro" id="IPR035906">
    <property type="entry name" value="MetI-like_sf"/>
</dbReference>
<dbReference type="Pfam" id="PF19300">
    <property type="entry name" value="BPD_transp_1_N"/>
    <property type="match status" value="1"/>
</dbReference>
<evidence type="ECO:0000256" key="2">
    <source>
        <dbReference type="ARBA" id="ARBA00022448"/>
    </source>
</evidence>
<dbReference type="PANTHER" id="PTHR43163:SF6">
    <property type="entry name" value="DIPEPTIDE TRANSPORT SYSTEM PERMEASE PROTEIN DPPB-RELATED"/>
    <property type="match status" value="1"/>
</dbReference>
<feature type="transmembrane region" description="Helical" evidence="7">
    <location>
        <begin position="99"/>
        <end position="119"/>
    </location>
</feature>